<keyword evidence="2" id="KW-0479">Metal-binding</keyword>
<dbReference type="GO" id="GO:0051537">
    <property type="term" value="F:2 iron, 2 sulfur cluster binding"/>
    <property type="evidence" value="ECO:0007669"/>
    <property type="project" value="UniProtKB-KW"/>
</dbReference>
<dbReference type="GO" id="GO:0016491">
    <property type="term" value="F:oxidoreductase activity"/>
    <property type="evidence" value="ECO:0007669"/>
    <property type="project" value="UniProtKB-KW"/>
</dbReference>
<dbReference type="RefSeq" id="WP_075023281.1">
    <property type="nucleotide sequence ID" value="NZ_FOVH01000013.1"/>
</dbReference>
<dbReference type="PANTHER" id="PTHR44379">
    <property type="entry name" value="OXIDOREDUCTASE WITH IRON-SULFUR SUBUNIT"/>
    <property type="match status" value="1"/>
</dbReference>
<dbReference type="Gene3D" id="1.10.150.120">
    <property type="entry name" value="[2Fe-2S]-binding domain"/>
    <property type="match status" value="1"/>
</dbReference>
<dbReference type="Proteomes" id="UP000183413">
    <property type="component" value="Unassembled WGS sequence"/>
</dbReference>
<dbReference type="InterPro" id="IPR002888">
    <property type="entry name" value="2Fe-2S-bd"/>
</dbReference>
<reference evidence="7 8" key="1">
    <citation type="submission" date="2016-10" db="EMBL/GenBank/DDBJ databases">
        <authorList>
            <person name="de Groot N.N."/>
        </authorList>
    </citation>
    <scope>NUCLEOTIDE SEQUENCE [LARGE SCALE GENOMIC DNA]</scope>
    <source>
        <strain evidence="7 8">DSM 43067</strain>
    </source>
</reference>
<dbReference type="STRING" id="1993.SAMN04489713_113179"/>
<dbReference type="Pfam" id="PF01799">
    <property type="entry name" value="Fer2_2"/>
    <property type="match status" value="1"/>
</dbReference>
<dbReference type="InterPro" id="IPR051452">
    <property type="entry name" value="Diverse_Oxidoreductases"/>
</dbReference>
<evidence type="ECO:0000256" key="4">
    <source>
        <dbReference type="ARBA" id="ARBA00023004"/>
    </source>
</evidence>
<dbReference type="InterPro" id="IPR036010">
    <property type="entry name" value="2Fe-2S_ferredoxin-like_sf"/>
</dbReference>
<dbReference type="EMBL" id="FOVH01000013">
    <property type="protein sequence ID" value="SFP34852.1"/>
    <property type="molecule type" value="Genomic_DNA"/>
</dbReference>
<protein>
    <submittedName>
        <fullName evidence="7">Carbon-monoxide dehydrogenase small subunit</fullName>
    </submittedName>
</protein>
<evidence type="ECO:0000256" key="2">
    <source>
        <dbReference type="ARBA" id="ARBA00022723"/>
    </source>
</evidence>
<dbReference type="InterPro" id="IPR001041">
    <property type="entry name" value="2Fe-2S_ferredoxin-type"/>
</dbReference>
<feature type="domain" description="2Fe-2S ferredoxin-type" evidence="6">
    <location>
        <begin position="1"/>
        <end position="74"/>
    </location>
</feature>
<evidence type="ECO:0000256" key="3">
    <source>
        <dbReference type="ARBA" id="ARBA00023002"/>
    </source>
</evidence>
<keyword evidence="4" id="KW-0408">Iron</keyword>
<dbReference type="SUPFAM" id="SSF47741">
    <property type="entry name" value="CO dehydrogenase ISP C-domain like"/>
    <property type="match status" value="1"/>
</dbReference>
<keyword evidence="8" id="KW-1185">Reference proteome</keyword>
<gene>
    <name evidence="7" type="ORF">SAMN04489713_113179</name>
</gene>
<dbReference type="InterPro" id="IPR012675">
    <property type="entry name" value="Beta-grasp_dom_sf"/>
</dbReference>
<evidence type="ECO:0000259" key="6">
    <source>
        <dbReference type="PROSITE" id="PS51085"/>
    </source>
</evidence>
<dbReference type="InParanoid" id="A0A1I5PL34"/>
<dbReference type="GO" id="GO:0046872">
    <property type="term" value="F:metal ion binding"/>
    <property type="evidence" value="ECO:0007669"/>
    <property type="project" value="UniProtKB-KW"/>
</dbReference>
<dbReference type="InterPro" id="IPR036884">
    <property type="entry name" value="2Fe-2S-bd_dom_sf"/>
</dbReference>
<dbReference type="Pfam" id="PF00111">
    <property type="entry name" value="Fer2"/>
    <property type="match status" value="1"/>
</dbReference>
<evidence type="ECO:0000313" key="7">
    <source>
        <dbReference type="EMBL" id="SFP34852.1"/>
    </source>
</evidence>
<accession>A0A1I5PL34</accession>
<evidence type="ECO:0000256" key="1">
    <source>
        <dbReference type="ARBA" id="ARBA00022714"/>
    </source>
</evidence>
<name>A0A1I5PL34_9ACTN</name>
<dbReference type="PROSITE" id="PS51085">
    <property type="entry name" value="2FE2S_FER_2"/>
    <property type="match status" value="1"/>
</dbReference>
<dbReference type="Gene3D" id="3.10.20.30">
    <property type="match status" value="1"/>
</dbReference>
<organism evidence="7 8">
    <name type="scientific">Actinomadura madurae</name>
    <dbReference type="NCBI Taxonomy" id="1993"/>
    <lineage>
        <taxon>Bacteria</taxon>
        <taxon>Bacillati</taxon>
        <taxon>Actinomycetota</taxon>
        <taxon>Actinomycetes</taxon>
        <taxon>Streptosporangiales</taxon>
        <taxon>Thermomonosporaceae</taxon>
        <taxon>Actinomadura</taxon>
    </lineage>
</organism>
<dbReference type="PANTHER" id="PTHR44379:SF8">
    <property type="entry name" value="XANTHINE DEHYDROGENASE IRON-SULFUR-BINDING SUBUNIT XDHC-RELATED"/>
    <property type="match status" value="1"/>
</dbReference>
<dbReference type="InterPro" id="IPR006058">
    <property type="entry name" value="2Fe2S_fd_BS"/>
</dbReference>
<keyword evidence="3" id="KW-0560">Oxidoreductase</keyword>
<dbReference type="SUPFAM" id="SSF54292">
    <property type="entry name" value="2Fe-2S ferredoxin-like"/>
    <property type="match status" value="1"/>
</dbReference>
<proteinExistence type="predicted"/>
<evidence type="ECO:0000256" key="5">
    <source>
        <dbReference type="ARBA" id="ARBA00023014"/>
    </source>
</evidence>
<evidence type="ECO:0000313" key="8">
    <source>
        <dbReference type="Proteomes" id="UP000183413"/>
    </source>
</evidence>
<keyword evidence="1" id="KW-0001">2Fe-2S</keyword>
<dbReference type="PROSITE" id="PS00197">
    <property type="entry name" value="2FE2S_FER_1"/>
    <property type="match status" value="1"/>
</dbReference>
<keyword evidence="5" id="KW-0411">Iron-sulfur</keyword>
<dbReference type="AlphaFoldDB" id="A0A1I5PL34"/>
<dbReference type="eggNOG" id="COG2080">
    <property type="taxonomic scope" value="Bacteria"/>
</dbReference>
<sequence>MNITVNGETGDAAAPSGTVLAAVLRERFGATSVKLACERGECGACTVLVAGRPRLSCATPVELVDGEVTTAEGLAEESADLRAAFADLGAFQCGFCTPGQVVHASALLRAGLPADAERARARVRAELSGNICRCTGYAAIVEAVCATARARGEAE</sequence>